<dbReference type="SUPFAM" id="SSF48452">
    <property type="entry name" value="TPR-like"/>
    <property type="match status" value="1"/>
</dbReference>
<evidence type="ECO:0000256" key="2">
    <source>
        <dbReference type="SAM" id="SignalP"/>
    </source>
</evidence>
<dbReference type="PROSITE" id="PS50005">
    <property type="entry name" value="TPR"/>
    <property type="match status" value="1"/>
</dbReference>
<sequence length="226" mass="24964">MKKLLLLLLAVLVTFTKLAAQDSEQADRIYSQALELYKQQQLTAAAAEFEKVLTLNPRHKDALYNLAVLNYQFGSKDKAIELLQACVRLGDKEAAQMLKEQLHQKIAYADTMHYDVVDVAPKVLVNAVEEEALVEGGLNKVIEKSLVAELKKSKLLRKQVGQGRLLALSLYFSKDGSLNAIIVTPNKTDAAQQELTSVLQRVVRTIPGKHNGKEVVVGGLTLPVMM</sequence>
<feature type="chain" id="PRO_5010264916" evidence="2">
    <location>
        <begin position="20"/>
        <end position="226"/>
    </location>
</feature>
<dbReference type="STRING" id="1797110.A3841_02255"/>
<keyword evidence="2" id="KW-0732">Signal</keyword>
<dbReference type="EMBL" id="LVWA01000009">
    <property type="protein sequence ID" value="OKL39408.1"/>
    <property type="molecule type" value="Genomic_DNA"/>
</dbReference>
<dbReference type="SMART" id="SM00028">
    <property type="entry name" value="TPR"/>
    <property type="match status" value="2"/>
</dbReference>
<gene>
    <name evidence="3" type="ORF">A3841_02255</name>
</gene>
<keyword evidence="1" id="KW-0802">TPR repeat</keyword>
<reference evidence="3 4" key="1">
    <citation type="submission" date="2016-03" db="EMBL/GenBank/DDBJ databases">
        <title>Genome sequence of Pontibacter sp. nov., of the family cytophagaceae, isolated from marine sediment of the Yellow Sea, China.</title>
        <authorList>
            <person name="Zhang G."/>
            <person name="Zhang R."/>
        </authorList>
    </citation>
    <scope>NUCLEOTIDE SEQUENCE [LARGE SCALE GENOMIC DNA]</scope>
    <source>
        <strain evidence="3 4">S10-8</strain>
    </source>
</reference>
<comment type="caution">
    <text evidence="3">The sequence shown here is derived from an EMBL/GenBank/DDBJ whole genome shotgun (WGS) entry which is preliminary data.</text>
</comment>
<protein>
    <submittedName>
        <fullName evidence="3">Uncharacterized protein</fullName>
    </submittedName>
</protein>
<proteinExistence type="predicted"/>
<dbReference type="Proteomes" id="UP000186551">
    <property type="component" value="Unassembled WGS sequence"/>
</dbReference>
<dbReference type="Pfam" id="PF13432">
    <property type="entry name" value="TPR_16"/>
    <property type="match status" value="1"/>
</dbReference>
<dbReference type="OrthoDB" id="9788327at2"/>
<dbReference type="AlphaFoldDB" id="A0A1Q5PB08"/>
<organism evidence="3 4">
    <name type="scientific">Pontibacter flavimaris</name>
    <dbReference type="NCBI Taxonomy" id="1797110"/>
    <lineage>
        <taxon>Bacteria</taxon>
        <taxon>Pseudomonadati</taxon>
        <taxon>Bacteroidota</taxon>
        <taxon>Cytophagia</taxon>
        <taxon>Cytophagales</taxon>
        <taxon>Hymenobacteraceae</taxon>
        <taxon>Pontibacter</taxon>
    </lineage>
</organism>
<keyword evidence="4" id="KW-1185">Reference proteome</keyword>
<dbReference type="InterPro" id="IPR011990">
    <property type="entry name" value="TPR-like_helical_dom_sf"/>
</dbReference>
<evidence type="ECO:0000256" key="1">
    <source>
        <dbReference type="PROSITE-ProRule" id="PRU00339"/>
    </source>
</evidence>
<dbReference type="InterPro" id="IPR019734">
    <property type="entry name" value="TPR_rpt"/>
</dbReference>
<evidence type="ECO:0000313" key="4">
    <source>
        <dbReference type="Proteomes" id="UP000186551"/>
    </source>
</evidence>
<dbReference type="RefSeq" id="WP_073853280.1">
    <property type="nucleotide sequence ID" value="NZ_LVWA01000009.1"/>
</dbReference>
<feature type="signal peptide" evidence="2">
    <location>
        <begin position="1"/>
        <end position="19"/>
    </location>
</feature>
<name>A0A1Q5PB08_9BACT</name>
<dbReference type="Gene3D" id="1.25.40.10">
    <property type="entry name" value="Tetratricopeptide repeat domain"/>
    <property type="match status" value="1"/>
</dbReference>
<accession>A0A1Q5PB08</accession>
<feature type="repeat" description="TPR" evidence="1">
    <location>
        <begin position="26"/>
        <end position="59"/>
    </location>
</feature>
<evidence type="ECO:0000313" key="3">
    <source>
        <dbReference type="EMBL" id="OKL39408.1"/>
    </source>
</evidence>